<reference evidence="1" key="2">
    <citation type="submission" date="2021-04" db="EMBL/GenBank/DDBJ databases">
        <authorList>
            <person name="Gilroy R."/>
        </authorList>
    </citation>
    <scope>NUCLEOTIDE SEQUENCE</scope>
    <source>
        <strain evidence="1">ChiBcec8-14828</strain>
    </source>
</reference>
<name>A0A9D2M0P2_9FIRM</name>
<dbReference type="EMBL" id="DWYA01000026">
    <property type="protein sequence ID" value="HJB39236.1"/>
    <property type="molecule type" value="Genomic_DNA"/>
</dbReference>
<dbReference type="PANTHER" id="PTHR43546">
    <property type="entry name" value="UPF0173 METAL-DEPENDENT HYDROLASE MJ1163-RELATED"/>
    <property type="match status" value="1"/>
</dbReference>
<dbReference type="PANTHER" id="PTHR43546:SF8">
    <property type="entry name" value="METALLO-BETA-LACTAMASE DOMAIN-CONTAINING PROTEIN"/>
    <property type="match status" value="1"/>
</dbReference>
<evidence type="ECO:0000313" key="2">
    <source>
        <dbReference type="Proteomes" id="UP000824209"/>
    </source>
</evidence>
<dbReference type="Proteomes" id="UP000824209">
    <property type="component" value="Unassembled WGS sequence"/>
</dbReference>
<dbReference type="SUPFAM" id="SSF56281">
    <property type="entry name" value="Metallo-hydrolase/oxidoreductase"/>
    <property type="match status" value="1"/>
</dbReference>
<dbReference type="InterPro" id="IPR036866">
    <property type="entry name" value="RibonucZ/Hydroxyglut_hydro"/>
</dbReference>
<evidence type="ECO:0000313" key="1">
    <source>
        <dbReference type="EMBL" id="HJB39236.1"/>
    </source>
</evidence>
<reference evidence="1" key="1">
    <citation type="journal article" date="2021" name="PeerJ">
        <title>Extensive microbial diversity within the chicken gut microbiome revealed by metagenomics and culture.</title>
        <authorList>
            <person name="Gilroy R."/>
            <person name="Ravi A."/>
            <person name="Getino M."/>
            <person name="Pursley I."/>
            <person name="Horton D.L."/>
            <person name="Alikhan N.F."/>
            <person name="Baker D."/>
            <person name="Gharbi K."/>
            <person name="Hall N."/>
            <person name="Watson M."/>
            <person name="Adriaenssens E.M."/>
            <person name="Foster-Nyarko E."/>
            <person name="Jarju S."/>
            <person name="Secka A."/>
            <person name="Antonio M."/>
            <person name="Oren A."/>
            <person name="Chaudhuri R.R."/>
            <person name="La Ragione R."/>
            <person name="Hildebrand F."/>
            <person name="Pallen M.J."/>
        </authorList>
    </citation>
    <scope>NUCLEOTIDE SEQUENCE</scope>
    <source>
        <strain evidence="1">ChiBcec8-14828</strain>
    </source>
</reference>
<dbReference type="InterPro" id="IPR050114">
    <property type="entry name" value="UPF0173_UPF0282_UlaG_hydrolase"/>
</dbReference>
<dbReference type="AlphaFoldDB" id="A0A9D2M0P2"/>
<protein>
    <submittedName>
        <fullName evidence="1">MBL fold metallo-hydrolase</fullName>
    </submittedName>
</protein>
<comment type="caution">
    <text evidence="1">The sequence shown here is derived from an EMBL/GenBank/DDBJ whole genome shotgun (WGS) entry which is preliminary data.</text>
</comment>
<dbReference type="Pfam" id="PF13483">
    <property type="entry name" value="Lactamase_B_3"/>
    <property type="match status" value="1"/>
</dbReference>
<dbReference type="Gene3D" id="3.60.15.10">
    <property type="entry name" value="Ribonuclease Z/Hydroxyacylglutathione hydrolase-like"/>
    <property type="match status" value="1"/>
</dbReference>
<accession>A0A9D2M0P2</accession>
<proteinExistence type="predicted"/>
<gene>
    <name evidence="1" type="ORF">H9943_02435</name>
</gene>
<sequence>MDPFDIVRFVSHGSICLSHDDVVIYIDPYRLEDDDHDADLIILTHSHPDHYSPANIARVLQKDTCFVTTPEVARLLVRDFEIDPDYLTEMMPGSPTVALECGATMRAVVAENKNHPEGFGFGILLSFAGVRWYISGDTDILDEDVRCDVLFVCCDGVWNMPNPVETALQQILAMERRPKLVIPYHYGAPENPGTEENGKALCAALEEHGIESRELIRF</sequence>
<organism evidence="1 2">
    <name type="scientific">Candidatus Ruthenibacterium avium</name>
    <dbReference type="NCBI Taxonomy" id="2838751"/>
    <lineage>
        <taxon>Bacteria</taxon>
        <taxon>Bacillati</taxon>
        <taxon>Bacillota</taxon>
        <taxon>Clostridia</taxon>
        <taxon>Eubacteriales</taxon>
        <taxon>Oscillospiraceae</taxon>
        <taxon>Ruthenibacterium</taxon>
    </lineage>
</organism>